<feature type="transmembrane region" description="Helical" evidence="1">
    <location>
        <begin position="38"/>
        <end position="59"/>
    </location>
</feature>
<keyword evidence="1" id="KW-0472">Membrane</keyword>
<reference evidence="2 3" key="1">
    <citation type="submission" date="2023-03" db="EMBL/GenBank/DDBJ databases">
        <title>YIM 152171 draft genome.</title>
        <authorList>
            <person name="Yang Z."/>
        </authorList>
    </citation>
    <scope>NUCLEOTIDE SEQUENCE [LARGE SCALE GENOMIC DNA]</scope>
    <source>
        <strain evidence="2 3">YIM 152171</strain>
    </source>
</reference>
<sequence>MGRAALQSLIAFFAPFLAFLVYRMLMQRGQSFLRDTPWFLLTAIGLVLTSLSFVALALFTGEPGYRPYTPPHLEDGVVVPGRFGEPQ</sequence>
<evidence type="ECO:0000256" key="1">
    <source>
        <dbReference type="SAM" id="Phobius"/>
    </source>
</evidence>
<keyword evidence="1" id="KW-1133">Transmembrane helix</keyword>
<comment type="caution">
    <text evidence="2">The sequence shown here is derived from an EMBL/GenBank/DDBJ whole genome shotgun (WGS) entry which is preliminary data.</text>
</comment>
<keyword evidence="3" id="KW-1185">Reference proteome</keyword>
<accession>A0AAP3XRM6</accession>
<gene>
    <name evidence="2" type="ORF">PZ740_10160</name>
</gene>
<dbReference type="Pfam" id="PF19606">
    <property type="entry name" value="DUF6111"/>
    <property type="match status" value="1"/>
</dbReference>
<keyword evidence="1" id="KW-0812">Transmembrane</keyword>
<dbReference type="InterPro" id="IPR046093">
    <property type="entry name" value="DUF6111"/>
</dbReference>
<organism evidence="2 3">
    <name type="scientific">Marinimicrococcus flavescens</name>
    <dbReference type="NCBI Taxonomy" id="3031815"/>
    <lineage>
        <taxon>Bacteria</taxon>
        <taxon>Pseudomonadati</taxon>
        <taxon>Pseudomonadota</taxon>
        <taxon>Alphaproteobacteria</taxon>
        <taxon>Geminicoccales</taxon>
        <taxon>Geminicoccaceae</taxon>
        <taxon>Marinimicrococcus</taxon>
    </lineage>
</organism>
<name>A0AAP3XRM6_9PROT</name>
<protein>
    <submittedName>
        <fullName evidence="2">DUF6111 family protein</fullName>
    </submittedName>
</protein>
<dbReference type="RefSeq" id="WP_327789161.1">
    <property type="nucleotide sequence ID" value="NZ_JARGEQ010000092.1"/>
</dbReference>
<proteinExistence type="predicted"/>
<evidence type="ECO:0000313" key="2">
    <source>
        <dbReference type="EMBL" id="MDF1586744.1"/>
    </source>
</evidence>
<dbReference type="EMBL" id="JARGEQ010000092">
    <property type="protein sequence ID" value="MDF1586744.1"/>
    <property type="molecule type" value="Genomic_DNA"/>
</dbReference>
<feature type="transmembrane region" description="Helical" evidence="1">
    <location>
        <begin position="6"/>
        <end position="26"/>
    </location>
</feature>
<dbReference type="AlphaFoldDB" id="A0AAP3XRM6"/>
<evidence type="ECO:0000313" key="3">
    <source>
        <dbReference type="Proteomes" id="UP001301140"/>
    </source>
</evidence>
<dbReference type="Proteomes" id="UP001301140">
    <property type="component" value="Unassembled WGS sequence"/>
</dbReference>